<keyword evidence="9" id="KW-1185">Reference proteome</keyword>
<dbReference type="InterPro" id="IPR033116">
    <property type="entry name" value="TRYPSIN_SER"/>
</dbReference>
<dbReference type="InterPro" id="IPR001314">
    <property type="entry name" value="Peptidase_S1A"/>
</dbReference>
<keyword evidence="2 5" id="KW-0378">Hydrolase</keyword>
<sequence>MFAYQIGITATIAFLYLSADCLDIGSEIIGGKDVKPNSRPWMASIQIGNFHICGGVLIKDQWVLTAAHCSRLKGEKTVVLGAHNLKKEEKSQERLKIEKTFIYPGSDKDPKLKDIMLIKLKRKVKLNKKISTLSLPKSGKDIKPGVKCKVAGWGATVNKAPKGSDTLKEAEVIVIDRKVCNKYYSGNPNITKDMLCAGDKKGKKDACSGDSGGPLICKNTFTAIVSGGNNCGDPEKPGVYTLLSDKYLTWISKTIQENANITK</sequence>
<feature type="chain" id="PRO_5046104968" evidence="6">
    <location>
        <begin position="22"/>
        <end position="263"/>
    </location>
</feature>
<evidence type="ECO:0000256" key="3">
    <source>
        <dbReference type="ARBA" id="ARBA00022825"/>
    </source>
</evidence>
<protein>
    <submittedName>
        <fullName evidence="8">Granzyme K-like</fullName>
    </submittedName>
</protein>
<dbReference type="PROSITE" id="PS00134">
    <property type="entry name" value="TRYPSIN_HIS"/>
    <property type="match status" value="1"/>
</dbReference>
<evidence type="ECO:0000313" key="8">
    <source>
        <dbReference type="EMBL" id="KAK6494446.1"/>
    </source>
</evidence>
<evidence type="ECO:0000313" key="9">
    <source>
        <dbReference type="Proteomes" id="UP001369086"/>
    </source>
</evidence>
<dbReference type="PRINTS" id="PR00722">
    <property type="entry name" value="CHYMOTRYPSIN"/>
</dbReference>
<dbReference type="Pfam" id="PF00089">
    <property type="entry name" value="Trypsin"/>
    <property type="match status" value="1"/>
</dbReference>
<dbReference type="SUPFAM" id="SSF50494">
    <property type="entry name" value="Trypsin-like serine proteases"/>
    <property type="match status" value="1"/>
</dbReference>
<evidence type="ECO:0000256" key="6">
    <source>
        <dbReference type="SAM" id="SignalP"/>
    </source>
</evidence>
<feature type="signal peptide" evidence="6">
    <location>
        <begin position="1"/>
        <end position="21"/>
    </location>
</feature>
<name>A0ABR1ACT0_HUSHU</name>
<evidence type="ECO:0000256" key="2">
    <source>
        <dbReference type="ARBA" id="ARBA00022801"/>
    </source>
</evidence>
<accession>A0ABR1ACT0</accession>
<dbReference type="InterPro" id="IPR009003">
    <property type="entry name" value="Peptidase_S1_PA"/>
</dbReference>
<dbReference type="PROSITE" id="PS50240">
    <property type="entry name" value="TRYPSIN_DOM"/>
    <property type="match status" value="1"/>
</dbReference>
<dbReference type="Proteomes" id="UP001369086">
    <property type="component" value="Unassembled WGS sequence"/>
</dbReference>
<dbReference type="Gene3D" id="2.40.10.10">
    <property type="entry name" value="Trypsin-like serine proteases"/>
    <property type="match status" value="2"/>
</dbReference>
<organism evidence="8 9">
    <name type="scientific">Huso huso</name>
    <name type="common">Beluga</name>
    <name type="synonym">Acipenser huso</name>
    <dbReference type="NCBI Taxonomy" id="61971"/>
    <lineage>
        <taxon>Eukaryota</taxon>
        <taxon>Metazoa</taxon>
        <taxon>Chordata</taxon>
        <taxon>Craniata</taxon>
        <taxon>Vertebrata</taxon>
        <taxon>Euteleostomi</taxon>
        <taxon>Actinopterygii</taxon>
        <taxon>Chondrostei</taxon>
        <taxon>Acipenseriformes</taxon>
        <taxon>Acipenseridae</taxon>
        <taxon>Huso</taxon>
    </lineage>
</organism>
<dbReference type="InterPro" id="IPR043504">
    <property type="entry name" value="Peptidase_S1_PA_chymotrypsin"/>
</dbReference>
<reference evidence="8 9" key="1">
    <citation type="submission" date="2021-05" db="EMBL/GenBank/DDBJ databases">
        <authorList>
            <person name="Zahm M."/>
            <person name="Klopp C."/>
            <person name="Cabau C."/>
            <person name="Kuhl H."/>
            <person name="Suciu R."/>
            <person name="Ciorpac M."/>
            <person name="Holostenco D."/>
            <person name="Gessner J."/>
            <person name="Wuertz S."/>
            <person name="Hohne C."/>
            <person name="Stock M."/>
            <person name="Gislard M."/>
            <person name="Lluch J."/>
            <person name="Milhes M."/>
            <person name="Lampietro C."/>
            <person name="Lopez Roques C."/>
            <person name="Donnadieu C."/>
            <person name="Du K."/>
            <person name="Schartl M."/>
            <person name="Guiguen Y."/>
        </authorList>
    </citation>
    <scope>NUCLEOTIDE SEQUENCE [LARGE SCALE GENOMIC DNA]</scope>
    <source>
        <strain evidence="8">Hh-F2</strain>
        <tissue evidence="8">Blood</tissue>
    </source>
</reference>
<dbReference type="PANTHER" id="PTHR24271">
    <property type="entry name" value="KALLIKREIN-RELATED"/>
    <property type="match status" value="1"/>
</dbReference>
<keyword evidence="6" id="KW-0732">Signal</keyword>
<proteinExistence type="predicted"/>
<gene>
    <name evidence="8" type="ORF">HHUSO_G1022</name>
</gene>
<dbReference type="CDD" id="cd00190">
    <property type="entry name" value="Tryp_SPc"/>
    <property type="match status" value="1"/>
</dbReference>
<keyword evidence="1 5" id="KW-0645">Protease</keyword>
<evidence type="ECO:0000259" key="7">
    <source>
        <dbReference type="PROSITE" id="PS50240"/>
    </source>
</evidence>
<dbReference type="PANTHER" id="PTHR24271:SF96">
    <property type="entry name" value="GRANZYME A-RELATED"/>
    <property type="match status" value="1"/>
</dbReference>
<dbReference type="InterPro" id="IPR001254">
    <property type="entry name" value="Trypsin_dom"/>
</dbReference>
<dbReference type="InterPro" id="IPR018114">
    <property type="entry name" value="TRYPSIN_HIS"/>
</dbReference>
<comment type="caution">
    <text evidence="8">The sequence shown here is derived from an EMBL/GenBank/DDBJ whole genome shotgun (WGS) entry which is preliminary data.</text>
</comment>
<evidence type="ECO:0000256" key="4">
    <source>
        <dbReference type="ARBA" id="ARBA00023157"/>
    </source>
</evidence>
<evidence type="ECO:0000256" key="5">
    <source>
        <dbReference type="RuleBase" id="RU363034"/>
    </source>
</evidence>
<dbReference type="SMART" id="SM00020">
    <property type="entry name" value="Tryp_SPc"/>
    <property type="match status" value="1"/>
</dbReference>
<dbReference type="EMBL" id="JAHFZB010000001">
    <property type="protein sequence ID" value="KAK6494446.1"/>
    <property type="molecule type" value="Genomic_DNA"/>
</dbReference>
<keyword evidence="4" id="KW-1015">Disulfide bond</keyword>
<keyword evidence="3 5" id="KW-0720">Serine protease</keyword>
<dbReference type="PROSITE" id="PS00135">
    <property type="entry name" value="TRYPSIN_SER"/>
    <property type="match status" value="1"/>
</dbReference>
<feature type="domain" description="Peptidase S1" evidence="7">
    <location>
        <begin position="28"/>
        <end position="256"/>
    </location>
</feature>
<evidence type="ECO:0000256" key="1">
    <source>
        <dbReference type="ARBA" id="ARBA00022670"/>
    </source>
</evidence>